<keyword evidence="5" id="KW-0456">Lyase</keyword>
<dbReference type="GO" id="GO:0046421">
    <property type="term" value="F:methylisocitrate lyase activity"/>
    <property type="evidence" value="ECO:0007669"/>
    <property type="project" value="InterPro"/>
</dbReference>
<dbReference type="Pfam" id="PF13714">
    <property type="entry name" value="PEP_mutase"/>
    <property type="match status" value="1"/>
</dbReference>
<proteinExistence type="inferred from homology"/>
<evidence type="ECO:0000313" key="6">
    <source>
        <dbReference type="EMBL" id="SVA05957.1"/>
    </source>
</evidence>
<evidence type="ECO:0008006" key="7">
    <source>
        <dbReference type="Google" id="ProtNLM"/>
    </source>
</evidence>
<evidence type="ECO:0000256" key="1">
    <source>
        <dbReference type="ARBA" id="ARBA00001946"/>
    </source>
</evidence>
<evidence type="ECO:0000256" key="5">
    <source>
        <dbReference type="ARBA" id="ARBA00023239"/>
    </source>
</evidence>
<dbReference type="InterPro" id="IPR040442">
    <property type="entry name" value="Pyrv_kinase-like_dom_sf"/>
</dbReference>
<dbReference type="SUPFAM" id="SSF51621">
    <property type="entry name" value="Phosphoenolpyruvate/pyruvate domain"/>
    <property type="match status" value="1"/>
</dbReference>
<gene>
    <name evidence="6" type="ORF">METZ01_LOCUS58811</name>
</gene>
<accession>A0A381SU51</accession>
<protein>
    <recommendedName>
        <fullName evidence="7">Methylisocitrate lyase</fullName>
    </recommendedName>
</protein>
<comment type="cofactor">
    <cofactor evidence="1">
        <name>Mg(2+)</name>
        <dbReference type="ChEBI" id="CHEBI:18420"/>
    </cofactor>
</comment>
<name>A0A381SU51_9ZZZZ</name>
<dbReference type="HAMAP" id="MF_01939">
    <property type="entry name" value="PrpB"/>
    <property type="match status" value="1"/>
</dbReference>
<dbReference type="NCBIfam" id="NF008455">
    <property type="entry name" value="PRK11320.1"/>
    <property type="match status" value="1"/>
</dbReference>
<evidence type="ECO:0000256" key="2">
    <source>
        <dbReference type="ARBA" id="ARBA00009282"/>
    </source>
</evidence>
<dbReference type="AlphaFoldDB" id="A0A381SU51"/>
<dbReference type="GO" id="GO:0019629">
    <property type="term" value="P:propionate catabolic process, 2-methylcitrate cycle"/>
    <property type="evidence" value="ECO:0007669"/>
    <property type="project" value="InterPro"/>
</dbReference>
<dbReference type="PANTHER" id="PTHR42905:SF5">
    <property type="entry name" value="CARBOXYVINYL-CARBOXYPHOSPHONATE PHOSPHORYLMUTASE, CHLOROPLASTIC"/>
    <property type="match status" value="1"/>
</dbReference>
<dbReference type="InterPro" id="IPR039556">
    <property type="entry name" value="ICL/PEPM"/>
</dbReference>
<dbReference type="PANTHER" id="PTHR42905">
    <property type="entry name" value="PHOSPHOENOLPYRUVATE CARBOXYLASE"/>
    <property type="match status" value="1"/>
</dbReference>
<keyword evidence="3" id="KW-0479">Metal-binding</keyword>
<dbReference type="GO" id="GO:0046872">
    <property type="term" value="F:metal ion binding"/>
    <property type="evidence" value="ECO:0007669"/>
    <property type="project" value="UniProtKB-KW"/>
</dbReference>
<dbReference type="EMBL" id="UINC01003395">
    <property type="protein sequence ID" value="SVA05957.1"/>
    <property type="molecule type" value="Genomic_DNA"/>
</dbReference>
<dbReference type="Gene3D" id="3.20.20.60">
    <property type="entry name" value="Phosphoenolpyruvate-binding domains"/>
    <property type="match status" value="1"/>
</dbReference>
<sequence length="297" mass="32157">MAVSTAGERFREALVQEQPLQIVGAINAYAALMAEQVGFRCLYLSGGGVAAASYALPDLGITSMQDVITDALRITGATDTPLLVDIDTGWGGAFSIARTIREMEKAAVGAVHIEDQVSQKRCGHRPNKAIVSAEEMCDRIKAAVDARTDPSFILMARTDALAVDGFNAVLDRTQAYVEAGADAIFAEAMTDISMYGEIVDSVDVPVLANLTEFGATPLYSVDELRRVGVHMVLYPLSAFRAMNLAALNVYKEIRTKGTQRGVVAAMQTRDQLYEFLGYHAFEQKLDELFREDSDDGG</sequence>
<dbReference type="InterPro" id="IPR015813">
    <property type="entry name" value="Pyrv/PenolPyrv_kinase-like_dom"/>
</dbReference>
<dbReference type="FunFam" id="3.20.20.60:FF:000009">
    <property type="entry name" value="2-methylisocitrate lyase"/>
    <property type="match status" value="1"/>
</dbReference>
<comment type="similarity">
    <text evidence="2">Belongs to the isocitrate lyase/PEP mutase superfamily. Methylisocitrate lyase family.</text>
</comment>
<dbReference type="InterPro" id="IPR018523">
    <property type="entry name" value="Isocitrate_lyase_ph_CS"/>
</dbReference>
<dbReference type="PROSITE" id="PS00161">
    <property type="entry name" value="ISOCITRATE_LYASE"/>
    <property type="match status" value="1"/>
</dbReference>
<organism evidence="6">
    <name type="scientific">marine metagenome</name>
    <dbReference type="NCBI Taxonomy" id="408172"/>
    <lineage>
        <taxon>unclassified sequences</taxon>
        <taxon>metagenomes</taxon>
        <taxon>ecological metagenomes</taxon>
    </lineage>
</organism>
<evidence type="ECO:0000256" key="3">
    <source>
        <dbReference type="ARBA" id="ARBA00022723"/>
    </source>
</evidence>
<dbReference type="InterPro" id="IPR012695">
    <property type="entry name" value="PrpB"/>
</dbReference>
<keyword evidence="4" id="KW-0460">Magnesium</keyword>
<dbReference type="NCBIfam" id="TIGR02317">
    <property type="entry name" value="prpB"/>
    <property type="match status" value="1"/>
</dbReference>
<evidence type="ECO:0000256" key="4">
    <source>
        <dbReference type="ARBA" id="ARBA00022842"/>
    </source>
</evidence>
<dbReference type="CDD" id="cd00377">
    <property type="entry name" value="ICL_PEPM"/>
    <property type="match status" value="1"/>
</dbReference>
<reference evidence="6" key="1">
    <citation type="submission" date="2018-05" db="EMBL/GenBank/DDBJ databases">
        <authorList>
            <person name="Lanie J.A."/>
            <person name="Ng W.-L."/>
            <person name="Kazmierczak K.M."/>
            <person name="Andrzejewski T.M."/>
            <person name="Davidsen T.M."/>
            <person name="Wayne K.J."/>
            <person name="Tettelin H."/>
            <person name="Glass J.I."/>
            <person name="Rusch D."/>
            <person name="Podicherti R."/>
            <person name="Tsui H.-C.T."/>
            <person name="Winkler M.E."/>
        </authorList>
    </citation>
    <scope>NUCLEOTIDE SEQUENCE</scope>
</reference>